<proteinExistence type="predicted"/>
<dbReference type="GO" id="GO:0016020">
    <property type="term" value="C:membrane"/>
    <property type="evidence" value="ECO:0007669"/>
    <property type="project" value="TreeGrafter"/>
</dbReference>
<accession>A0A8J6D2T2</accession>
<dbReference type="EMBL" id="JAHUZN010000006">
    <property type="protein sequence ID" value="KAG8491435.1"/>
    <property type="molecule type" value="Genomic_DNA"/>
</dbReference>
<dbReference type="SUPFAM" id="SSF48403">
    <property type="entry name" value="Ankyrin repeat"/>
    <property type="match status" value="1"/>
</dbReference>
<keyword evidence="1" id="KW-1133">Transmembrane helix</keyword>
<organism evidence="3 4">
    <name type="scientific">Gossypium anomalum</name>
    <dbReference type="NCBI Taxonomy" id="47600"/>
    <lineage>
        <taxon>Eukaryota</taxon>
        <taxon>Viridiplantae</taxon>
        <taxon>Streptophyta</taxon>
        <taxon>Embryophyta</taxon>
        <taxon>Tracheophyta</taxon>
        <taxon>Spermatophyta</taxon>
        <taxon>Magnoliopsida</taxon>
        <taxon>eudicotyledons</taxon>
        <taxon>Gunneridae</taxon>
        <taxon>Pentapetalae</taxon>
        <taxon>rosids</taxon>
        <taxon>malvids</taxon>
        <taxon>Malvales</taxon>
        <taxon>Malvaceae</taxon>
        <taxon>Malvoideae</taxon>
        <taxon>Gossypium</taxon>
    </lineage>
</organism>
<evidence type="ECO:0000313" key="3">
    <source>
        <dbReference type="EMBL" id="KAG8491435.1"/>
    </source>
</evidence>
<keyword evidence="1" id="KW-0472">Membrane</keyword>
<dbReference type="AlphaFoldDB" id="A0A8J6D2T2"/>
<dbReference type="OrthoDB" id="1652385at2759"/>
<name>A0A8J6D2T2_9ROSI</name>
<comment type="caution">
    <text evidence="3">The sequence shown here is derived from an EMBL/GenBank/DDBJ whole genome shotgun (WGS) entry which is preliminary data.</text>
</comment>
<protein>
    <recommendedName>
        <fullName evidence="2">PGG domain-containing protein</fullName>
    </recommendedName>
</protein>
<dbReference type="InterPro" id="IPR002110">
    <property type="entry name" value="Ankyrin_rpt"/>
</dbReference>
<dbReference type="Proteomes" id="UP000701853">
    <property type="component" value="Chromosome 6"/>
</dbReference>
<dbReference type="Pfam" id="PF12796">
    <property type="entry name" value="Ank_2"/>
    <property type="match status" value="1"/>
</dbReference>
<feature type="transmembrane region" description="Helical" evidence="1">
    <location>
        <begin position="513"/>
        <end position="538"/>
    </location>
</feature>
<dbReference type="PANTHER" id="PTHR24177">
    <property type="entry name" value="CASKIN"/>
    <property type="match status" value="1"/>
</dbReference>
<evidence type="ECO:0000259" key="2">
    <source>
        <dbReference type="Pfam" id="PF13962"/>
    </source>
</evidence>
<dbReference type="InterPro" id="IPR026961">
    <property type="entry name" value="PGG_dom"/>
</dbReference>
<reference evidence="3 4" key="1">
    <citation type="journal article" date="2021" name="bioRxiv">
        <title>The Gossypium anomalum genome as a resource for cotton improvement and evolutionary analysis of hybrid incompatibility.</title>
        <authorList>
            <person name="Grover C.E."/>
            <person name="Yuan D."/>
            <person name="Arick M.A."/>
            <person name="Miller E.R."/>
            <person name="Hu G."/>
            <person name="Peterson D.G."/>
            <person name="Wendel J.F."/>
            <person name="Udall J.A."/>
        </authorList>
    </citation>
    <scope>NUCLEOTIDE SEQUENCE [LARGE SCALE GENOMIC DNA]</scope>
    <source>
        <strain evidence="3">JFW-Udall</strain>
        <tissue evidence="3">Leaf</tissue>
    </source>
</reference>
<keyword evidence="4" id="KW-1185">Reference proteome</keyword>
<dbReference type="Pfam" id="PF13962">
    <property type="entry name" value="PGG"/>
    <property type="match status" value="1"/>
</dbReference>
<dbReference type="InterPro" id="IPR036770">
    <property type="entry name" value="Ankyrin_rpt-contain_sf"/>
</dbReference>
<dbReference type="Gene3D" id="1.25.40.20">
    <property type="entry name" value="Ankyrin repeat-containing domain"/>
    <property type="match status" value="2"/>
</dbReference>
<evidence type="ECO:0000256" key="1">
    <source>
        <dbReference type="SAM" id="Phobius"/>
    </source>
</evidence>
<feature type="transmembrane region" description="Helical" evidence="1">
    <location>
        <begin position="436"/>
        <end position="458"/>
    </location>
</feature>
<evidence type="ECO:0000313" key="4">
    <source>
        <dbReference type="Proteomes" id="UP000701853"/>
    </source>
</evidence>
<feature type="transmembrane region" description="Helical" evidence="1">
    <location>
        <begin position="470"/>
        <end position="493"/>
    </location>
</feature>
<dbReference type="PANTHER" id="PTHR24177:SF435">
    <property type="entry name" value="ANKYRIN REPEAT-CONTAINING PROTEIN NPR4-LIKE"/>
    <property type="match status" value="1"/>
</dbReference>
<keyword evidence="1" id="KW-0812">Transmembrane</keyword>
<gene>
    <name evidence="3" type="ORF">CXB51_014619</name>
</gene>
<feature type="domain" description="PGG" evidence="2">
    <location>
        <begin position="425"/>
        <end position="538"/>
    </location>
</feature>
<sequence>MASSSSQATTVVNLSSNGNPAGDWESATLVFEQNPKAATAMIMGSMYALHVAVGTRKANEFVEKLVERMPLEEVAMVNGSRATTLSIAAAIENTDAVKLLVRKNPNLPNIRGMDGGFPIHRAAQFGHRETLLYLLQVTKAEVQPSPYEKLLVFFFYVNKFWRDFTYPELAKDFGLESLLCSIAVMHSAFFSSSELTLRDRLIDSCVPSTLSLENVANNSNRGDFENPANKSQVSICSWFLHFTRINFSSVPRVKQIHEMKLMHGEALKLVELLCMHAADLDPSRAVNIFKNPIFVAATHGNPEIVEKIIESFPDNEGCTLFQLAVLFRHHKVFSLISRISHEQKLIVADNMDNFSNNMLHLVGNLAPPDRLNRVYGAALQMQRELQWEVENVVPNIYQDARNIERKTPRMVFTEEHKELVKEGERWMKDAANSRSVVAALIATVVFAAAIIVLGGTNGDSEFLVFKSEKAFVIFAMLDALSLFSSTAAILMFLSMLTARYVEDDFLQALPKRLITGLLTLFISITTMMVAYSSTLYLVFGEAKTWMLVCVAESTRVLVTWFIYLQFPLLVDMFYST</sequence>